<dbReference type="EnsemblPlants" id="evm.model.08.1562">
    <property type="protein sequence ID" value="cds.evm.model.08.1562"/>
    <property type="gene ID" value="evm.TU.08.1562"/>
</dbReference>
<dbReference type="GO" id="GO:0003676">
    <property type="term" value="F:nucleic acid binding"/>
    <property type="evidence" value="ECO:0007669"/>
    <property type="project" value="InterPro"/>
</dbReference>
<dbReference type="EMBL" id="UZAU01000714">
    <property type="status" value="NOT_ANNOTATED_CDS"/>
    <property type="molecule type" value="Genomic_DNA"/>
</dbReference>
<dbReference type="InterPro" id="IPR036397">
    <property type="entry name" value="RNaseH_sf"/>
</dbReference>
<feature type="region of interest" description="Disordered" evidence="1">
    <location>
        <begin position="1"/>
        <end position="20"/>
    </location>
</feature>
<dbReference type="InterPro" id="IPR012337">
    <property type="entry name" value="RNaseH-like_sf"/>
</dbReference>
<evidence type="ECO:0000256" key="1">
    <source>
        <dbReference type="SAM" id="MobiDB-lite"/>
    </source>
</evidence>
<dbReference type="Proteomes" id="UP000596661">
    <property type="component" value="Chromosome 8"/>
</dbReference>
<evidence type="ECO:0000313" key="3">
    <source>
        <dbReference type="EnsemblPlants" id="cds.evm.model.08.1562"/>
    </source>
</evidence>
<protein>
    <recommendedName>
        <fullName evidence="2">RNase H type-1 domain-containing protein</fullName>
    </recommendedName>
</protein>
<feature type="domain" description="RNase H type-1" evidence="2">
    <location>
        <begin position="27"/>
        <end position="103"/>
    </location>
</feature>
<reference evidence="3" key="1">
    <citation type="submission" date="2018-11" db="EMBL/GenBank/DDBJ databases">
        <authorList>
            <person name="Grassa J C."/>
        </authorList>
    </citation>
    <scope>NUCLEOTIDE SEQUENCE [LARGE SCALE GENOMIC DNA]</scope>
</reference>
<proteinExistence type="predicted"/>
<dbReference type="CDD" id="cd06222">
    <property type="entry name" value="RNase_H_like"/>
    <property type="match status" value="1"/>
</dbReference>
<organism evidence="3 4">
    <name type="scientific">Cannabis sativa</name>
    <name type="common">Hemp</name>
    <name type="synonym">Marijuana</name>
    <dbReference type="NCBI Taxonomy" id="3483"/>
    <lineage>
        <taxon>Eukaryota</taxon>
        <taxon>Viridiplantae</taxon>
        <taxon>Streptophyta</taxon>
        <taxon>Embryophyta</taxon>
        <taxon>Tracheophyta</taxon>
        <taxon>Spermatophyta</taxon>
        <taxon>Magnoliopsida</taxon>
        <taxon>eudicotyledons</taxon>
        <taxon>Gunneridae</taxon>
        <taxon>Pentapetalae</taxon>
        <taxon>rosids</taxon>
        <taxon>fabids</taxon>
        <taxon>Rosales</taxon>
        <taxon>Cannabaceae</taxon>
        <taxon>Cannabis</taxon>
    </lineage>
</organism>
<dbReference type="Gene3D" id="3.30.420.10">
    <property type="entry name" value="Ribonuclease H-like superfamily/Ribonuclease H"/>
    <property type="match status" value="1"/>
</dbReference>
<dbReference type="GO" id="GO:0004523">
    <property type="term" value="F:RNA-DNA hybrid ribonuclease activity"/>
    <property type="evidence" value="ECO:0007669"/>
    <property type="project" value="InterPro"/>
</dbReference>
<evidence type="ECO:0000259" key="2">
    <source>
        <dbReference type="Pfam" id="PF13456"/>
    </source>
</evidence>
<dbReference type="PANTHER" id="PTHR47074">
    <property type="entry name" value="BNAC02G40300D PROTEIN"/>
    <property type="match status" value="1"/>
</dbReference>
<evidence type="ECO:0000313" key="4">
    <source>
        <dbReference type="Proteomes" id="UP000596661"/>
    </source>
</evidence>
<dbReference type="Gramene" id="evm.model.08.1562">
    <property type="protein sequence ID" value="cds.evm.model.08.1562"/>
    <property type="gene ID" value="evm.TU.08.1562"/>
</dbReference>
<dbReference type="InterPro" id="IPR002156">
    <property type="entry name" value="RNaseH_domain"/>
</dbReference>
<dbReference type="AlphaFoldDB" id="A0A803Q931"/>
<sequence>MRDHNTSKATHYPGKSRHVSPGFYQLNTDAALSSDQGKLGYGAIIKDWSGRVVAGLFIPATSNFQHLMAEALTLRASLVWCHHIKIPLAFIETDSRILVDRICG</sequence>
<keyword evidence="4" id="KW-1185">Reference proteome</keyword>
<reference evidence="3" key="2">
    <citation type="submission" date="2021-03" db="UniProtKB">
        <authorList>
            <consortium name="EnsemblPlants"/>
        </authorList>
    </citation>
    <scope>IDENTIFICATION</scope>
</reference>
<dbReference type="PANTHER" id="PTHR47074:SF11">
    <property type="entry name" value="REVERSE TRANSCRIPTASE-LIKE PROTEIN"/>
    <property type="match status" value="1"/>
</dbReference>
<name>A0A803Q931_CANSA</name>
<dbReference type="InterPro" id="IPR044730">
    <property type="entry name" value="RNase_H-like_dom_plant"/>
</dbReference>
<dbReference type="SUPFAM" id="SSF53098">
    <property type="entry name" value="Ribonuclease H-like"/>
    <property type="match status" value="1"/>
</dbReference>
<dbReference type="Pfam" id="PF13456">
    <property type="entry name" value="RVT_3"/>
    <property type="match status" value="1"/>
</dbReference>
<dbReference type="InterPro" id="IPR052929">
    <property type="entry name" value="RNase_H-like_EbsB-rel"/>
</dbReference>
<accession>A0A803Q931</accession>